<evidence type="ECO:0000256" key="1">
    <source>
        <dbReference type="SAM" id="MobiDB-lite"/>
    </source>
</evidence>
<name>A0ABP5TY59_9ACTN</name>
<dbReference type="EMBL" id="BAAARV010000055">
    <property type="protein sequence ID" value="GAA2362422.1"/>
    <property type="molecule type" value="Genomic_DNA"/>
</dbReference>
<gene>
    <name evidence="2" type="ORF">GCM10010170_058500</name>
</gene>
<dbReference type="PANTHER" id="PTHR35585">
    <property type="entry name" value="HHE DOMAIN PROTEIN (AFU_ORTHOLOGUE AFUA_4G00730)"/>
    <property type="match status" value="1"/>
</dbReference>
<dbReference type="PANTHER" id="PTHR35585:SF1">
    <property type="entry name" value="HHE DOMAIN PROTEIN (AFU_ORTHOLOGUE AFUA_4G00730)"/>
    <property type="match status" value="1"/>
</dbReference>
<dbReference type="Proteomes" id="UP001501444">
    <property type="component" value="Unassembled WGS sequence"/>
</dbReference>
<dbReference type="RefSeq" id="WP_344615759.1">
    <property type="nucleotide sequence ID" value="NZ_BAAARV010000055.1"/>
</dbReference>
<evidence type="ECO:0000313" key="2">
    <source>
        <dbReference type="EMBL" id="GAA2362422.1"/>
    </source>
</evidence>
<organism evidence="2 3">
    <name type="scientific">Dactylosporangium salmoneum</name>
    <dbReference type="NCBI Taxonomy" id="53361"/>
    <lineage>
        <taxon>Bacteria</taxon>
        <taxon>Bacillati</taxon>
        <taxon>Actinomycetota</taxon>
        <taxon>Actinomycetes</taxon>
        <taxon>Micromonosporales</taxon>
        <taxon>Micromonosporaceae</taxon>
        <taxon>Dactylosporangium</taxon>
    </lineage>
</organism>
<comment type="caution">
    <text evidence="2">The sequence shown here is derived from an EMBL/GenBank/DDBJ whole genome shotgun (WGS) entry which is preliminary data.</text>
</comment>
<keyword evidence="3" id="KW-1185">Reference proteome</keyword>
<evidence type="ECO:0000313" key="3">
    <source>
        <dbReference type="Proteomes" id="UP001501444"/>
    </source>
</evidence>
<sequence>MVTHATKEEQREFSQLRKHADSDRLRGMATVFEAAEAVAPTRPHPAAGESAAVNLMVGPPTAVFDKIRDAMRDWRKRSGEG</sequence>
<protein>
    <submittedName>
        <fullName evidence="2">Uncharacterized protein</fullName>
    </submittedName>
</protein>
<reference evidence="3" key="1">
    <citation type="journal article" date="2019" name="Int. J. Syst. Evol. Microbiol.">
        <title>The Global Catalogue of Microorganisms (GCM) 10K type strain sequencing project: providing services to taxonomists for standard genome sequencing and annotation.</title>
        <authorList>
            <consortium name="The Broad Institute Genomics Platform"/>
            <consortium name="The Broad Institute Genome Sequencing Center for Infectious Disease"/>
            <person name="Wu L."/>
            <person name="Ma J."/>
        </authorList>
    </citation>
    <scope>NUCLEOTIDE SEQUENCE [LARGE SCALE GENOMIC DNA]</scope>
    <source>
        <strain evidence="3">JCM 3272</strain>
    </source>
</reference>
<accession>A0ABP5TY59</accession>
<feature type="region of interest" description="Disordered" evidence="1">
    <location>
        <begin position="1"/>
        <end position="22"/>
    </location>
</feature>
<proteinExistence type="predicted"/>